<name>A0A379ZQC9_9GAMM</name>
<dbReference type="CDD" id="cd03139">
    <property type="entry name" value="GATase1_PfpI_2"/>
    <property type="match status" value="1"/>
</dbReference>
<dbReference type="InterPro" id="IPR002818">
    <property type="entry name" value="DJ-1/PfpI"/>
</dbReference>
<dbReference type="KEGG" id="salg:BS332_06675"/>
<evidence type="ECO:0000313" key="4">
    <source>
        <dbReference type="Proteomes" id="UP000254069"/>
    </source>
</evidence>
<keyword evidence="1" id="KW-0732">Signal</keyword>
<dbReference type="PANTHER" id="PTHR43130:SF2">
    <property type="entry name" value="DJ-1_PFPI DOMAIN-CONTAINING PROTEIN"/>
    <property type="match status" value="1"/>
</dbReference>
<dbReference type="Pfam" id="PF01965">
    <property type="entry name" value="DJ-1_PfpI"/>
    <property type="match status" value="1"/>
</dbReference>
<dbReference type="InterPro" id="IPR052158">
    <property type="entry name" value="INH-QAR"/>
</dbReference>
<evidence type="ECO:0000256" key="1">
    <source>
        <dbReference type="SAM" id="SignalP"/>
    </source>
</evidence>
<dbReference type="RefSeq" id="WP_109248102.1">
    <property type="nucleotide sequence ID" value="NZ_CAXOJE010000019.1"/>
</dbReference>
<feature type="domain" description="DJ-1/PfpI" evidence="2">
    <location>
        <begin position="55"/>
        <end position="216"/>
    </location>
</feature>
<feature type="chain" id="PRO_5016846316" evidence="1">
    <location>
        <begin position="29"/>
        <end position="287"/>
    </location>
</feature>
<dbReference type="Gene3D" id="3.40.50.880">
    <property type="match status" value="1"/>
</dbReference>
<proteinExistence type="predicted"/>
<feature type="signal peptide" evidence="1">
    <location>
        <begin position="1"/>
        <end position="28"/>
    </location>
</feature>
<accession>A0A379ZQC9</accession>
<dbReference type="PROSITE" id="PS51318">
    <property type="entry name" value="TAT"/>
    <property type="match status" value="1"/>
</dbReference>
<protein>
    <submittedName>
        <fullName evidence="3">Transcriptional activator FtrA</fullName>
    </submittedName>
</protein>
<evidence type="ECO:0000259" key="2">
    <source>
        <dbReference type="Pfam" id="PF01965"/>
    </source>
</evidence>
<dbReference type="EMBL" id="UGYO01000001">
    <property type="protein sequence ID" value="SUI66103.1"/>
    <property type="molecule type" value="Genomic_DNA"/>
</dbReference>
<reference evidence="3 4" key="1">
    <citation type="submission" date="2018-06" db="EMBL/GenBank/DDBJ databases">
        <authorList>
            <consortium name="Pathogen Informatics"/>
            <person name="Doyle S."/>
        </authorList>
    </citation>
    <scope>NUCLEOTIDE SEQUENCE [LARGE SCALE GENOMIC DNA]</scope>
    <source>
        <strain evidence="3 4">NCTC10738</strain>
    </source>
</reference>
<keyword evidence="4" id="KW-1185">Reference proteome</keyword>
<sequence>MNRRDFTLSCLGTLAAASLGGVAPQALAAGASGQRPAANSLPAGTKASTSGKPHIAFVLYEGMTALDLIGPAEVLAGEQFDVDFVWYDKEVVYAESRANKRLGLMPTATFAEIEQTNILCVPGTSNPYKQLERTEMIDWVARIGAKADWVTSVCTGSFILGAAGLLKGYKATSHWGVLQDLRYFGAEPVVDRVVHDRNRVTGAGVTSGIDFGLLLLSLLTDEQTARGKQLVLEYDPHPPFSSGSPKLASPALLEAVRGGYMDYLQAVAPNSRSQLQALASNLGIKHP</sequence>
<dbReference type="InterPro" id="IPR006311">
    <property type="entry name" value="TAT_signal"/>
</dbReference>
<dbReference type="Proteomes" id="UP000254069">
    <property type="component" value="Unassembled WGS sequence"/>
</dbReference>
<gene>
    <name evidence="3" type="ORF">NCTC10738_01791</name>
</gene>
<dbReference type="InterPro" id="IPR029062">
    <property type="entry name" value="Class_I_gatase-like"/>
</dbReference>
<dbReference type="AlphaFoldDB" id="A0A379ZQC9"/>
<organism evidence="3 4">
    <name type="scientific">Shewanella algae</name>
    <dbReference type="NCBI Taxonomy" id="38313"/>
    <lineage>
        <taxon>Bacteria</taxon>
        <taxon>Pseudomonadati</taxon>
        <taxon>Pseudomonadota</taxon>
        <taxon>Gammaproteobacteria</taxon>
        <taxon>Alteromonadales</taxon>
        <taxon>Shewanellaceae</taxon>
        <taxon>Shewanella</taxon>
    </lineage>
</organism>
<dbReference type="GO" id="GO:0006355">
    <property type="term" value="P:regulation of DNA-templated transcription"/>
    <property type="evidence" value="ECO:0007669"/>
    <property type="project" value="TreeGrafter"/>
</dbReference>
<dbReference type="SUPFAM" id="SSF52317">
    <property type="entry name" value="Class I glutamine amidotransferase-like"/>
    <property type="match status" value="1"/>
</dbReference>
<evidence type="ECO:0000313" key="3">
    <source>
        <dbReference type="EMBL" id="SUI66103.1"/>
    </source>
</evidence>
<dbReference type="PANTHER" id="PTHR43130">
    <property type="entry name" value="ARAC-FAMILY TRANSCRIPTIONAL REGULATOR"/>
    <property type="match status" value="1"/>
</dbReference>